<dbReference type="GO" id="GO:0006355">
    <property type="term" value="P:regulation of DNA-templated transcription"/>
    <property type="evidence" value="ECO:0007669"/>
    <property type="project" value="InterPro"/>
</dbReference>
<keyword evidence="8" id="KW-1185">Reference proteome</keyword>
<dbReference type="PANTHER" id="PTHR44688">
    <property type="entry name" value="DNA-BINDING TRANSCRIPTIONAL ACTIVATOR DEVR_DOSR"/>
    <property type="match status" value="1"/>
</dbReference>
<gene>
    <name evidence="7" type="ORF">FDK13_06855</name>
</gene>
<dbReference type="CDD" id="cd06170">
    <property type="entry name" value="LuxR_C_like"/>
    <property type="match status" value="1"/>
</dbReference>
<dbReference type="PRINTS" id="PR00038">
    <property type="entry name" value="HTHLUXR"/>
</dbReference>
<feature type="domain" description="Response regulatory" evidence="6">
    <location>
        <begin position="7"/>
        <end position="122"/>
    </location>
</feature>
<dbReference type="OrthoDB" id="1013073at2"/>
<comment type="caution">
    <text evidence="7">The sequence shown here is derived from an EMBL/GenBank/DDBJ whole genome shotgun (WGS) entry which is preliminary data.</text>
</comment>
<reference evidence="7 8" key="1">
    <citation type="submission" date="2019-05" db="EMBL/GenBank/DDBJ databases">
        <title>Dyadobacter AR-3-8 sp. nov., isolated from arctic soil.</title>
        <authorList>
            <person name="Chaudhary D.K."/>
        </authorList>
    </citation>
    <scope>NUCLEOTIDE SEQUENCE [LARGE SCALE GENOMIC DNA]</scope>
    <source>
        <strain evidence="7 8">AR-3-8</strain>
    </source>
</reference>
<evidence type="ECO:0000256" key="3">
    <source>
        <dbReference type="ARBA" id="ARBA00023163"/>
    </source>
</evidence>
<keyword evidence="2" id="KW-0238">DNA-binding</keyword>
<name>A0A4U6DAS9_9BACT</name>
<dbReference type="SUPFAM" id="SSF46894">
    <property type="entry name" value="C-terminal effector domain of the bipartite response regulators"/>
    <property type="match status" value="1"/>
</dbReference>
<comment type="caution">
    <text evidence="4">Lacks conserved residue(s) required for the propagation of feature annotation.</text>
</comment>
<evidence type="ECO:0000256" key="2">
    <source>
        <dbReference type="ARBA" id="ARBA00023125"/>
    </source>
</evidence>
<evidence type="ECO:0000259" key="5">
    <source>
        <dbReference type="PROSITE" id="PS50043"/>
    </source>
</evidence>
<dbReference type="SUPFAM" id="SSF52172">
    <property type="entry name" value="CheY-like"/>
    <property type="match status" value="1"/>
</dbReference>
<dbReference type="GO" id="GO:0003677">
    <property type="term" value="F:DNA binding"/>
    <property type="evidence" value="ECO:0007669"/>
    <property type="project" value="UniProtKB-KW"/>
</dbReference>
<keyword evidence="3" id="KW-0804">Transcription</keyword>
<dbReference type="InterPro" id="IPR016032">
    <property type="entry name" value="Sig_transdc_resp-reg_C-effctor"/>
</dbReference>
<dbReference type="PANTHER" id="PTHR44688:SF16">
    <property type="entry name" value="DNA-BINDING TRANSCRIPTIONAL ACTIVATOR DEVR_DOSR"/>
    <property type="match status" value="1"/>
</dbReference>
<dbReference type="EMBL" id="SZVO01000002">
    <property type="protein sequence ID" value="TKT93551.1"/>
    <property type="molecule type" value="Genomic_DNA"/>
</dbReference>
<keyword evidence="1" id="KW-0805">Transcription regulation</keyword>
<dbReference type="InterPro" id="IPR000792">
    <property type="entry name" value="Tscrpt_reg_LuxR_C"/>
</dbReference>
<evidence type="ECO:0000259" key="6">
    <source>
        <dbReference type="PROSITE" id="PS50110"/>
    </source>
</evidence>
<evidence type="ECO:0000313" key="7">
    <source>
        <dbReference type="EMBL" id="TKT93551.1"/>
    </source>
</evidence>
<evidence type="ECO:0000256" key="4">
    <source>
        <dbReference type="PROSITE-ProRule" id="PRU00169"/>
    </source>
</evidence>
<dbReference type="PROSITE" id="PS50043">
    <property type="entry name" value="HTH_LUXR_2"/>
    <property type="match status" value="1"/>
</dbReference>
<dbReference type="AlphaFoldDB" id="A0A4U6DAS9"/>
<dbReference type="InterPro" id="IPR001789">
    <property type="entry name" value="Sig_transdc_resp-reg_receiver"/>
</dbReference>
<evidence type="ECO:0000313" key="8">
    <source>
        <dbReference type="Proteomes" id="UP000304900"/>
    </source>
</evidence>
<sequence length="227" mass="25442">MNMKKWRILVADSHTIIRIGLLQLVSENFVSEELIEARSANETLLAIRANPSLDLIIIGTNLGQLDELIGKIRELSTKVRILVFAKNLHYPHAISYLIAGTNGFLTQNASAEEITKAVVKVLGNERYLCLELLEAMAQETFLNNVHRRKISPHKNKTDTPSSLNDKLSKRQKEIVDYLIKGESVSAIAIHLNIKISTVGTHKSIVFEKLGVKNVLELVEMYYGDLVV</sequence>
<dbReference type="Gene3D" id="3.40.50.2300">
    <property type="match status" value="1"/>
</dbReference>
<dbReference type="Pfam" id="PF00196">
    <property type="entry name" value="GerE"/>
    <property type="match status" value="1"/>
</dbReference>
<protein>
    <submittedName>
        <fullName evidence="7">Response regulator transcription factor</fullName>
    </submittedName>
</protein>
<accession>A0A4U6DAS9</accession>
<dbReference type="InterPro" id="IPR011006">
    <property type="entry name" value="CheY-like_superfamily"/>
</dbReference>
<dbReference type="Proteomes" id="UP000304900">
    <property type="component" value="Unassembled WGS sequence"/>
</dbReference>
<organism evidence="7 8">
    <name type="scientific">Dyadobacter frigoris</name>
    <dbReference type="NCBI Taxonomy" id="2576211"/>
    <lineage>
        <taxon>Bacteria</taxon>
        <taxon>Pseudomonadati</taxon>
        <taxon>Bacteroidota</taxon>
        <taxon>Cytophagia</taxon>
        <taxon>Cytophagales</taxon>
        <taxon>Spirosomataceae</taxon>
        <taxon>Dyadobacter</taxon>
    </lineage>
</organism>
<dbReference type="PROSITE" id="PS50110">
    <property type="entry name" value="RESPONSE_REGULATORY"/>
    <property type="match status" value="1"/>
</dbReference>
<proteinExistence type="predicted"/>
<dbReference type="SMART" id="SM00421">
    <property type="entry name" value="HTH_LUXR"/>
    <property type="match status" value="1"/>
</dbReference>
<evidence type="ECO:0000256" key="1">
    <source>
        <dbReference type="ARBA" id="ARBA00023015"/>
    </source>
</evidence>
<feature type="domain" description="HTH luxR-type" evidence="5">
    <location>
        <begin position="160"/>
        <end position="225"/>
    </location>
</feature>
<dbReference type="GO" id="GO:0000160">
    <property type="term" value="P:phosphorelay signal transduction system"/>
    <property type="evidence" value="ECO:0007669"/>
    <property type="project" value="InterPro"/>
</dbReference>